<dbReference type="HOGENOM" id="CLU_090980_0_0_0"/>
<feature type="transmembrane region" description="Helical" evidence="1">
    <location>
        <begin position="158"/>
        <end position="179"/>
    </location>
</feature>
<organism evidence="3 4">
    <name type="scientific">Mariprofundus ferrooxydans PV-1</name>
    <dbReference type="NCBI Taxonomy" id="314345"/>
    <lineage>
        <taxon>Bacteria</taxon>
        <taxon>Pseudomonadati</taxon>
        <taxon>Pseudomonadota</taxon>
        <taxon>Candidatius Mariprofundia</taxon>
        <taxon>Mariprofundales</taxon>
        <taxon>Mariprofundaceae</taxon>
        <taxon>Mariprofundus</taxon>
    </lineage>
</organism>
<feature type="transmembrane region" description="Helical" evidence="1">
    <location>
        <begin position="128"/>
        <end position="146"/>
    </location>
</feature>
<feature type="transmembrane region" description="Helical" evidence="1">
    <location>
        <begin position="96"/>
        <end position="116"/>
    </location>
</feature>
<dbReference type="STRING" id="314344.AL013_13225"/>
<keyword evidence="4" id="KW-1185">Reference proteome</keyword>
<dbReference type="InParanoid" id="Q0F3B7"/>
<evidence type="ECO:0000313" key="4">
    <source>
        <dbReference type="Proteomes" id="UP000005297"/>
    </source>
</evidence>
<dbReference type="GO" id="GO:0004175">
    <property type="term" value="F:endopeptidase activity"/>
    <property type="evidence" value="ECO:0007669"/>
    <property type="project" value="UniProtKB-ARBA"/>
</dbReference>
<dbReference type="AlphaFoldDB" id="Q0F3B7"/>
<evidence type="ECO:0000313" key="3">
    <source>
        <dbReference type="EMBL" id="EAU56024.1"/>
    </source>
</evidence>
<keyword evidence="1" id="KW-0812">Transmembrane</keyword>
<protein>
    <recommendedName>
        <fullName evidence="2">CAAX prenyl protease 2/Lysostaphin resistance protein A-like domain-containing protein</fullName>
    </recommendedName>
</protein>
<keyword evidence="1" id="KW-0472">Membrane</keyword>
<dbReference type="Proteomes" id="UP000005297">
    <property type="component" value="Unassembled WGS sequence"/>
</dbReference>
<sequence length="267" mass="30523">MVSEPDKLPAPLQYLPDCRRSRRLPEHRSAGGSPLIRVILPPYALRRITEANTVSTLPGRLFRENAMRLRWLEWCLLFLCLPLLLFLNLLPFSKFVYLSLAALYALSVILACKPDFTVTGQPLTQQTALRIVLVTASIFLFSRLAFPNHFLSIPALHAKIWLMILLFYPLISVLPQEFVYRRFYFWRYSALFPNSVLLLLSNIAMFSFAHIMYGNMVAVFLSMLGGILFARSYLQSGRLLPVWIEHSLYGIAIFTSGLGHFFTSVLS</sequence>
<reference evidence="3 4" key="1">
    <citation type="submission" date="2006-09" db="EMBL/GenBank/DDBJ databases">
        <authorList>
            <person name="Emerson D."/>
            <person name="Ferriera S."/>
            <person name="Johnson J."/>
            <person name="Kravitz S."/>
            <person name="Halpern A."/>
            <person name="Remington K."/>
            <person name="Beeson K."/>
            <person name="Tran B."/>
            <person name="Rogers Y.-H."/>
            <person name="Friedman R."/>
            <person name="Venter J.C."/>
        </authorList>
    </citation>
    <scope>NUCLEOTIDE SEQUENCE [LARGE SCALE GENOMIC DNA]</scope>
    <source>
        <strain evidence="3 4">PV-1</strain>
    </source>
</reference>
<proteinExistence type="predicted"/>
<feature type="transmembrane region" description="Helical" evidence="1">
    <location>
        <begin position="191"/>
        <end position="211"/>
    </location>
</feature>
<comment type="caution">
    <text evidence="3">The sequence shown here is derived from an EMBL/GenBank/DDBJ whole genome shotgun (WGS) entry which is preliminary data.</text>
</comment>
<accession>Q0F3B7</accession>
<keyword evidence="1" id="KW-1133">Transmembrane helix</keyword>
<feature type="transmembrane region" description="Helical" evidence="1">
    <location>
        <begin position="71"/>
        <end position="90"/>
    </location>
</feature>
<dbReference type="eggNOG" id="COG1266">
    <property type="taxonomic scope" value="Bacteria"/>
</dbReference>
<dbReference type="InterPro" id="IPR003675">
    <property type="entry name" value="Rce1/LyrA-like_dom"/>
</dbReference>
<gene>
    <name evidence="3" type="ORF">SPV1_04368</name>
</gene>
<name>Q0F3B7_9PROT</name>
<dbReference type="EMBL" id="AATS01000001">
    <property type="protein sequence ID" value="EAU56024.1"/>
    <property type="molecule type" value="Genomic_DNA"/>
</dbReference>
<evidence type="ECO:0000259" key="2">
    <source>
        <dbReference type="Pfam" id="PF02517"/>
    </source>
</evidence>
<feature type="transmembrane region" description="Helical" evidence="1">
    <location>
        <begin position="246"/>
        <end position="266"/>
    </location>
</feature>
<dbReference type="GO" id="GO:0080120">
    <property type="term" value="P:CAAX-box protein maturation"/>
    <property type="evidence" value="ECO:0007669"/>
    <property type="project" value="UniProtKB-ARBA"/>
</dbReference>
<evidence type="ECO:0000256" key="1">
    <source>
        <dbReference type="SAM" id="Phobius"/>
    </source>
</evidence>
<feature type="domain" description="CAAX prenyl protease 2/Lysostaphin resistance protein A-like" evidence="2">
    <location>
        <begin position="161"/>
        <end position="249"/>
    </location>
</feature>
<feature type="transmembrane region" description="Helical" evidence="1">
    <location>
        <begin position="217"/>
        <end position="234"/>
    </location>
</feature>
<dbReference type="Pfam" id="PF02517">
    <property type="entry name" value="Rce1-like"/>
    <property type="match status" value="1"/>
</dbReference>